<comment type="similarity">
    <text evidence="1 5">Belongs to the peptidase S41A family.</text>
</comment>
<feature type="domain" description="PDZ" evidence="7">
    <location>
        <begin position="115"/>
        <end position="182"/>
    </location>
</feature>
<dbReference type="Pfam" id="PF03572">
    <property type="entry name" value="Peptidase_S41"/>
    <property type="match status" value="1"/>
</dbReference>
<proteinExistence type="inferred from homology"/>
<dbReference type="GO" id="GO:0007165">
    <property type="term" value="P:signal transduction"/>
    <property type="evidence" value="ECO:0007669"/>
    <property type="project" value="TreeGrafter"/>
</dbReference>
<dbReference type="GO" id="GO:0030288">
    <property type="term" value="C:outer membrane-bounded periplasmic space"/>
    <property type="evidence" value="ECO:0007669"/>
    <property type="project" value="TreeGrafter"/>
</dbReference>
<organism evidence="8 11">
    <name type="scientific">Clostridium botulinum</name>
    <dbReference type="NCBI Taxonomy" id="1491"/>
    <lineage>
        <taxon>Bacteria</taxon>
        <taxon>Bacillati</taxon>
        <taxon>Bacillota</taxon>
        <taxon>Clostridia</taxon>
        <taxon>Eubacteriales</taxon>
        <taxon>Clostridiaceae</taxon>
        <taxon>Clostridium</taxon>
    </lineage>
</organism>
<dbReference type="CDD" id="cd07560">
    <property type="entry name" value="Peptidase_S41_CPP"/>
    <property type="match status" value="1"/>
</dbReference>
<evidence type="ECO:0000313" key="10">
    <source>
        <dbReference type="Proteomes" id="UP000473681"/>
    </source>
</evidence>
<dbReference type="RefSeq" id="WP_053341784.1">
    <property type="nucleotide sequence ID" value="NZ_CP070936.1"/>
</dbReference>
<evidence type="ECO:0000256" key="6">
    <source>
        <dbReference type="SAM" id="Phobius"/>
    </source>
</evidence>
<dbReference type="SUPFAM" id="SSF50156">
    <property type="entry name" value="PDZ domain-like"/>
    <property type="match status" value="1"/>
</dbReference>
<comment type="caution">
    <text evidence="8">The sequence shown here is derived from an EMBL/GenBank/DDBJ whole genome shotgun (WGS) entry which is preliminary data.</text>
</comment>
<accession>A0A0L9YCD2</accession>
<dbReference type="Pfam" id="PF22694">
    <property type="entry name" value="CtpB_N-like"/>
    <property type="match status" value="1"/>
</dbReference>
<feature type="transmembrane region" description="Helical" evidence="6">
    <location>
        <begin position="20"/>
        <end position="41"/>
    </location>
</feature>
<dbReference type="PROSITE" id="PS50106">
    <property type="entry name" value="PDZ"/>
    <property type="match status" value="1"/>
</dbReference>
<dbReference type="SMART" id="SM00245">
    <property type="entry name" value="TSPc"/>
    <property type="match status" value="1"/>
</dbReference>
<dbReference type="Proteomes" id="UP000476820">
    <property type="component" value="Unassembled WGS sequence"/>
</dbReference>
<evidence type="ECO:0000256" key="3">
    <source>
        <dbReference type="ARBA" id="ARBA00022801"/>
    </source>
</evidence>
<dbReference type="GO" id="GO:0006508">
    <property type="term" value="P:proteolysis"/>
    <property type="evidence" value="ECO:0007669"/>
    <property type="project" value="UniProtKB-KW"/>
</dbReference>
<dbReference type="Pfam" id="PF00595">
    <property type="entry name" value="PDZ"/>
    <property type="match status" value="1"/>
</dbReference>
<reference evidence="10 11" key="1">
    <citation type="submission" date="2019-04" db="EMBL/GenBank/DDBJ databases">
        <title>Genome sequencing of Clostridium botulinum Groups I-IV and Clostridium butyricum.</title>
        <authorList>
            <person name="Brunt J."/>
            <person name="Van Vliet A.H.M."/>
            <person name="Stringer S.C."/>
            <person name="Carter A.T."/>
            <person name="Peck M.W."/>
        </authorList>
    </citation>
    <scope>NUCLEOTIDE SEQUENCE [LARGE SCALE GENOMIC DNA]</scope>
    <source>
        <strain evidence="8 11">1605</strain>
        <strain evidence="9 10">CB-K-33E</strain>
    </source>
</reference>
<gene>
    <name evidence="8" type="ORF">FC774_09685</name>
    <name evidence="9" type="ORF">FDB51_06885</name>
</gene>
<dbReference type="InterPro" id="IPR001478">
    <property type="entry name" value="PDZ"/>
</dbReference>
<dbReference type="NCBIfam" id="TIGR00225">
    <property type="entry name" value="prc"/>
    <property type="match status" value="1"/>
</dbReference>
<keyword evidence="3 5" id="KW-0378">Hydrolase</keyword>
<sequence length="419" mass="45543">MSDLRRGEEKSRVSKTWRIIISTAMLLVIGTGCIFVGNYLATRGILLTTSSQKVSSELKQMKDVDKYSSLFQVREALISKFDGEIDDNVLLEGAIKGMTASLEDPYTVFMNKEEFSKFMEQTTGSFMGIGVQVGVKNDQITIIAPIEGSPAASAGLQSGDVIQKVNDVELDGTELDKAISMISGKEKAEVKLTIARGQNSPFDVNVTRDVIKVESIKGEMIDSSIGYIQLTSFMDENITDDFKNKINELKNSGMKGLILDLRGNPGGLLSQAVGVASQFIPEGKIITYTIDKYNNKAESPSIGGIAEGFPLVLLVDGGSASASEVVTGALRDYKAATIVGTTTFGKGIVQQPIRFSNDIGGLKVTVSKYYTPNGENIHKKGIAPDYDVDIPKDLFKEKYTRDIDPQFNKALQLITEKLN</sequence>
<dbReference type="AlphaFoldDB" id="A0A0L9YCD2"/>
<dbReference type="Gene3D" id="3.90.226.10">
    <property type="entry name" value="2-enoyl-CoA Hydratase, Chain A, domain 1"/>
    <property type="match status" value="1"/>
</dbReference>
<dbReference type="GO" id="GO:0004175">
    <property type="term" value="F:endopeptidase activity"/>
    <property type="evidence" value="ECO:0007669"/>
    <property type="project" value="TreeGrafter"/>
</dbReference>
<dbReference type="InterPro" id="IPR029045">
    <property type="entry name" value="ClpP/crotonase-like_dom_sf"/>
</dbReference>
<keyword evidence="6" id="KW-0472">Membrane</keyword>
<evidence type="ECO:0000256" key="4">
    <source>
        <dbReference type="ARBA" id="ARBA00022825"/>
    </source>
</evidence>
<name>A0A0L9YCD2_CLOBO</name>
<dbReference type="InterPro" id="IPR004447">
    <property type="entry name" value="Peptidase_S41A"/>
</dbReference>
<dbReference type="EMBL" id="SWVK01000007">
    <property type="protein sequence ID" value="NFN34867.1"/>
    <property type="molecule type" value="Genomic_DNA"/>
</dbReference>
<dbReference type="PANTHER" id="PTHR32060:SF30">
    <property type="entry name" value="CARBOXY-TERMINAL PROCESSING PROTEASE CTPA"/>
    <property type="match status" value="1"/>
</dbReference>
<keyword evidence="6" id="KW-0812">Transmembrane</keyword>
<keyword evidence="4 5" id="KW-0720">Serine protease</keyword>
<dbReference type="InterPro" id="IPR005151">
    <property type="entry name" value="Tail-specific_protease"/>
</dbReference>
<dbReference type="Proteomes" id="UP000473681">
    <property type="component" value="Unassembled WGS sequence"/>
</dbReference>
<dbReference type="GO" id="GO:0008236">
    <property type="term" value="F:serine-type peptidase activity"/>
    <property type="evidence" value="ECO:0007669"/>
    <property type="project" value="UniProtKB-KW"/>
</dbReference>
<evidence type="ECO:0000259" key="7">
    <source>
        <dbReference type="PROSITE" id="PS50106"/>
    </source>
</evidence>
<evidence type="ECO:0000256" key="2">
    <source>
        <dbReference type="ARBA" id="ARBA00022670"/>
    </source>
</evidence>
<dbReference type="Gene3D" id="3.30.750.44">
    <property type="match status" value="1"/>
</dbReference>
<dbReference type="SUPFAM" id="SSF52096">
    <property type="entry name" value="ClpP/crotonase"/>
    <property type="match status" value="1"/>
</dbReference>
<dbReference type="InterPro" id="IPR055210">
    <property type="entry name" value="CtpA/B_N"/>
</dbReference>
<evidence type="ECO:0000313" key="11">
    <source>
        <dbReference type="Proteomes" id="UP000476820"/>
    </source>
</evidence>
<keyword evidence="6" id="KW-1133">Transmembrane helix</keyword>
<dbReference type="EMBL" id="SWOV01000022">
    <property type="protein sequence ID" value="NFF88135.1"/>
    <property type="molecule type" value="Genomic_DNA"/>
</dbReference>
<protein>
    <submittedName>
        <fullName evidence="8">S41 family peptidase</fullName>
    </submittedName>
</protein>
<dbReference type="OrthoDB" id="9812068at2"/>
<evidence type="ECO:0000256" key="5">
    <source>
        <dbReference type="RuleBase" id="RU004404"/>
    </source>
</evidence>
<dbReference type="InterPro" id="IPR036034">
    <property type="entry name" value="PDZ_sf"/>
</dbReference>
<keyword evidence="2 5" id="KW-0645">Protease</keyword>
<dbReference type="CDD" id="cd06782">
    <property type="entry name" value="cpPDZ_CPP-like"/>
    <property type="match status" value="1"/>
</dbReference>
<evidence type="ECO:0000313" key="8">
    <source>
        <dbReference type="EMBL" id="NFF88135.1"/>
    </source>
</evidence>
<evidence type="ECO:0000256" key="1">
    <source>
        <dbReference type="ARBA" id="ARBA00009179"/>
    </source>
</evidence>
<dbReference type="FunFam" id="2.30.42.10:FF:000063">
    <property type="entry name" value="Peptidase, S41 family"/>
    <property type="match status" value="1"/>
</dbReference>
<dbReference type="Gene3D" id="2.30.42.10">
    <property type="match status" value="1"/>
</dbReference>
<dbReference type="SMART" id="SM00228">
    <property type="entry name" value="PDZ"/>
    <property type="match status" value="1"/>
</dbReference>
<dbReference type="PROSITE" id="PS51257">
    <property type="entry name" value="PROKAR_LIPOPROTEIN"/>
    <property type="match status" value="1"/>
</dbReference>
<dbReference type="PANTHER" id="PTHR32060">
    <property type="entry name" value="TAIL-SPECIFIC PROTEASE"/>
    <property type="match status" value="1"/>
</dbReference>
<evidence type="ECO:0000313" key="9">
    <source>
        <dbReference type="EMBL" id="NFN34867.1"/>
    </source>
</evidence>